<keyword evidence="3" id="KW-1185">Reference proteome</keyword>
<feature type="compositionally biased region" description="Polar residues" evidence="1">
    <location>
        <begin position="401"/>
        <end position="416"/>
    </location>
</feature>
<evidence type="ECO:0000313" key="2">
    <source>
        <dbReference type="EMBL" id="RZF33387.1"/>
    </source>
</evidence>
<feature type="compositionally biased region" description="Basic and acidic residues" evidence="1">
    <location>
        <begin position="113"/>
        <end position="145"/>
    </location>
</feature>
<dbReference type="Proteomes" id="UP000291343">
    <property type="component" value="Unassembled WGS sequence"/>
</dbReference>
<reference evidence="2 3" key="1">
    <citation type="journal article" date="2017" name="Gigascience">
        <title>Genome sequence of the small brown planthopper, Laodelphax striatellus.</title>
        <authorList>
            <person name="Zhu J."/>
            <person name="Jiang F."/>
            <person name="Wang X."/>
            <person name="Yang P."/>
            <person name="Bao Y."/>
            <person name="Zhao W."/>
            <person name="Wang W."/>
            <person name="Lu H."/>
            <person name="Wang Q."/>
            <person name="Cui N."/>
            <person name="Li J."/>
            <person name="Chen X."/>
            <person name="Luo L."/>
            <person name="Yu J."/>
            <person name="Kang L."/>
            <person name="Cui F."/>
        </authorList>
    </citation>
    <scope>NUCLEOTIDE SEQUENCE [LARGE SCALE GENOMIC DNA]</scope>
    <source>
        <strain evidence="2">Lst14</strain>
    </source>
</reference>
<comment type="caution">
    <text evidence="2">The sequence shown here is derived from an EMBL/GenBank/DDBJ whole genome shotgun (WGS) entry which is preliminary data.</text>
</comment>
<feature type="region of interest" description="Disordered" evidence="1">
    <location>
        <begin position="196"/>
        <end position="428"/>
    </location>
</feature>
<evidence type="ECO:0000256" key="1">
    <source>
        <dbReference type="SAM" id="MobiDB-lite"/>
    </source>
</evidence>
<organism evidence="2 3">
    <name type="scientific">Laodelphax striatellus</name>
    <name type="common">Small brown planthopper</name>
    <name type="synonym">Delphax striatella</name>
    <dbReference type="NCBI Taxonomy" id="195883"/>
    <lineage>
        <taxon>Eukaryota</taxon>
        <taxon>Metazoa</taxon>
        <taxon>Ecdysozoa</taxon>
        <taxon>Arthropoda</taxon>
        <taxon>Hexapoda</taxon>
        <taxon>Insecta</taxon>
        <taxon>Pterygota</taxon>
        <taxon>Neoptera</taxon>
        <taxon>Paraneoptera</taxon>
        <taxon>Hemiptera</taxon>
        <taxon>Auchenorrhyncha</taxon>
        <taxon>Fulgoroidea</taxon>
        <taxon>Delphacidae</taxon>
        <taxon>Criomorphinae</taxon>
        <taxon>Laodelphax</taxon>
    </lineage>
</organism>
<accession>A0A482WIP1</accession>
<sequence>MMMTEGQIPEEEGGSMSQQNQDQHQRKQLLPTNQQQVITVQHFQAPAPSNVIATVNPDSARSTTKEEEWVTKKKVELTTKRQIETRVKRQVVLEDGRVVEDSGPIVTTNTTEDTEKQESTTTEKRDLAGDGDGDKSGDKRDRELEWAESGGGGALATQDGLLREVKEKKACSRQETSELLETEDVTKPAATSSFINVTMKSSKSPVPATPPPHDVINSSHNDVIMRTTSMSPVKQQHRSTHETTTSSMTPNRSNQTSNERYSYSRSHFDRSDLSSPVERPVPTANVSESRTWYSTVQRNGHGGQNGHSGHNEHSGHNGRAAMSSEEEAASPSPPVRPRRRRGQVTKPAAISSFINVTMKSSKSPVPATPPPHDVINSSHNGVIMTSTSMSPVKQQHRSTHETTTSSMTPNRSNQTSNERHRRADIEHQ</sequence>
<feature type="compositionally biased region" description="Polar residues" evidence="1">
    <location>
        <begin position="352"/>
        <end position="363"/>
    </location>
</feature>
<evidence type="ECO:0000313" key="3">
    <source>
        <dbReference type="Proteomes" id="UP000291343"/>
    </source>
</evidence>
<feature type="region of interest" description="Disordered" evidence="1">
    <location>
        <begin position="94"/>
        <end position="161"/>
    </location>
</feature>
<feature type="compositionally biased region" description="Polar residues" evidence="1">
    <location>
        <begin position="51"/>
        <end position="62"/>
    </location>
</feature>
<feature type="compositionally biased region" description="Polar residues" evidence="1">
    <location>
        <begin position="284"/>
        <end position="298"/>
    </location>
</feature>
<feature type="region of interest" description="Disordered" evidence="1">
    <location>
        <begin position="49"/>
        <end position="70"/>
    </location>
</feature>
<protein>
    <submittedName>
        <fullName evidence="2">Uncharacterized protein</fullName>
    </submittedName>
</protein>
<proteinExistence type="predicted"/>
<name>A0A482WIP1_LAOST</name>
<feature type="compositionally biased region" description="Polar residues" evidence="1">
    <location>
        <begin position="375"/>
        <end position="393"/>
    </location>
</feature>
<feature type="compositionally biased region" description="Basic and acidic residues" evidence="1">
    <location>
        <begin position="417"/>
        <end position="428"/>
    </location>
</feature>
<gene>
    <name evidence="2" type="ORF">LSTR_LSTR014733</name>
</gene>
<dbReference type="EMBL" id="QKKF02034205">
    <property type="protein sequence ID" value="RZF33387.1"/>
    <property type="molecule type" value="Genomic_DNA"/>
</dbReference>
<dbReference type="InParanoid" id="A0A482WIP1"/>
<feature type="region of interest" description="Disordered" evidence="1">
    <location>
        <begin position="1"/>
        <end position="33"/>
    </location>
</feature>
<feature type="compositionally biased region" description="Polar residues" evidence="1">
    <location>
        <begin position="242"/>
        <end position="265"/>
    </location>
</feature>
<feature type="compositionally biased region" description="Polar residues" evidence="1">
    <location>
        <begin position="216"/>
        <end position="234"/>
    </location>
</feature>
<dbReference type="OrthoDB" id="6605262at2759"/>
<dbReference type="AlphaFoldDB" id="A0A482WIP1"/>